<gene>
    <name evidence="2" type="ORF">J2S43_002688</name>
</gene>
<proteinExistence type="predicted"/>
<dbReference type="RefSeq" id="WP_306829312.1">
    <property type="nucleotide sequence ID" value="NZ_JAUSRA010000001.1"/>
</dbReference>
<sequence>MSVDRGFASMVRWSARQLQQREDPLTWAKYVASAEFWNRTFQNWQSELLAVLSMAVLSIYPRERGSPESRPVGAPHAATGVEG</sequence>
<dbReference type="Proteomes" id="UP001240984">
    <property type="component" value="Unassembled WGS sequence"/>
</dbReference>
<feature type="region of interest" description="Disordered" evidence="1">
    <location>
        <begin position="63"/>
        <end position="83"/>
    </location>
</feature>
<reference evidence="2 3" key="1">
    <citation type="submission" date="2023-07" db="EMBL/GenBank/DDBJ databases">
        <title>Sequencing the genomes of 1000 actinobacteria strains.</title>
        <authorList>
            <person name="Klenk H.-P."/>
        </authorList>
    </citation>
    <scope>NUCLEOTIDE SEQUENCE [LARGE SCALE GENOMIC DNA]</scope>
    <source>
        <strain evidence="2 3">DSM 44710</strain>
    </source>
</reference>
<name>A0ABT9MSC2_9ACTN</name>
<dbReference type="InterPro" id="IPR046657">
    <property type="entry name" value="DUF6766"/>
</dbReference>
<protein>
    <submittedName>
        <fullName evidence="2">Uncharacterized protein</fullName>
    </submittedName>
</protein>
<comment type="caution">
    <text evidence="2">The sequence shown here is derived from an EMBL/GenBank/DDBJ whole genome shotgun (WGS) entry which is preliminary data.</text>
</comment>
<dbReference type="EMBL" id="JAUSRA010000001">
    <property type="protein sequence ID" value="MDP9794176.1"/>
    <property type="molecule type" value="Genomic_DNA"/>
</dbReference>
<evidence type="ECO:0000256" key="1">
    <source>
        <dbReference type="SAM" id="MobiDB-lite"/>
    </source>
</evidence>
<keyword evidence="3" id="KW-1185">Reference proteome</keyword>
<evidence type="ECO:0000313" key="2">
    <source>
        <dbReference type="EMBL" id="MDP9794176.1"/>
    </source>
</evidence>
<dbReference type="Pfam" id="PF20554">
    <property type="entry name" value="DUF6766"/>
    <property type="match status" value="1"/>
</dbReference>
<accession>A0ABT9MSC2</accession>
<evidence type="ECO:0000313" key="3">
    <source>
        <dbReference type="Proteomes" id="UP001240984"/>
    </source>
</evidence>
<organism evidence="2 3">
    <name type="scientific">Catenuloplanes nepalensis</name>
    <dbReference type="NCBI Taxonomy" id="587533"/>
    <lineage>
        <taxon>Bacteria</taxon>
        <taxon>Bacillati</taxon>
        <taxon>Actinomycetota</taxon>
        <taxon>Actinomycetes</taxon>
        <taxon>Micromonosporales</taxon>
        <taxon>Micromonosporaceae</taxon>
        <taxon>Catenuloplanes</taxon>
    </lineage>
</organism>